<sequence length="304" mass="34386">MDIDLSGSRAYLLTRWCSSVASSPRVAAFIRVLTLELPGAAQFSLSSTAPKLCSNIERMTICSSSATYLDRDSDGAAIQTWIIAKCPSRFSFFRNGYFRNSYLSAFWTAQSRIRFLSIPNLLIADPFPLHEEQLPALRGLETSWAHSLPTARPLERIQLRLYPHSLEVPELSPLHSFSGTLTRLNILSPHIKYFLEQALPQAVRELPRLVHLGIKEQHSDVYREPERMMQMDLCDCHFPIVALERLPSLASLVLYTYTVVEFTLDARNYTLETPAEVEALGRAVMARCPRMINTGLGYFTVDTK</sequence>
<evidence type="ECO:0000313" key="2">
    <source>
        <dbReference type="Proteomes" id="UP000815677"/>
    </source>
</evidence>
<dbReference type="EMBL" id="DF842308">
    <property type="protein sequence ID" value="GAT46340.1"/>
    <property type="molecule type" value="Genomic_DNA"/>
</dbReference>
<dbReference type="Proteomes" id="UP000815677">
    <property type="component" value="Unassembled WGS sequence"/>
</dbReference>
<proteinExistence type="predicted"/>
<protein>
    <recommendedName>
        <fullName evidence="3">F-box domain-containing protein</fullName>
    </recommendedName>
</protein>
<gene>
    <name evidence="1" type="ORF">MCHLO_03873</name>
</gene>
<name>A0ABQ0L5A0_MYCCL</name>
<evidence type="ECO:0000313" key="1">
    <source>
        <dbReference type="EMBL" id="GAT46340.1"/>
    </source>
</evidence>
<keyword evidence="2" id="KW-1185">Reference proteome</keyword>
<accession>A0ABQ0L5A0</accession>
<reference evidence="1" key="1">
    <citation type="submission" date="2014-09" db="EMBL/GenBank/DDBJ databases">
        <title>Genome sequence of the luminous mushroom Mycena chlorophos for searching fungal bioluminescence genes.</title>
        <authorList>
            <person name="Tanaka Y."/>
            <person name="Kasuga D."/>
            <person name="Oba Y."/>
            <person name="Hase S."/>
            <person name="Sato K."/>
            <person name="Oba Y."/>
            <person name="Sakakibara Y."/>
        </authorList>
    </citation>
    <scope>NUCLEOTIDE SEQUENCE</scope>
</reference>
<organism evidence="1 2">
    <name type="scientific">Mycena chlorophos</name>
    <name type="common">Agaric fungus</name>
    <name type="synonym">Agaricus chlorophos</name>
    <dbReference type="NCBI Taxonomy" id="658473"/>
    <lineage>
        <taxon>Eukaryota</taxon>
        <taxon>Fungi</taxon>
        <taxon>Dikarya</taxon>
        <taxon>Basidiomycota</taxon>
        <taxon>Agaricomycotina</taxon>
        <taxon>Agaricomycetes</taxon>
        <taxon>Agaricomycetidae</taxon>
        <taxon>Agaricales</taxon>
        <taxon>Marasmiineae</taxon>
        <taxon>Mycenaceae</taxon>
        <taxon>Mycena</taxon>
    </lineage>
</organism>
<evidence type="ECO:0008006" key="3">
    <source>
        <dbReference type="Google" id="ProtNLM"/>
    </source>
</evidence>